<feature type="compositionally biased region" description="Low complexity" evidence="7">
    <location>
        <begin position="199"/>
        <end position="210"/>
    </location>
</feature>
<accession>A0A9P0NTR8</accession>
<evidence type="ECO:0000256" key="3">
    <source>
        <dbReference type="ARBA" id="ARBA00023155"/>
    </source>
</evidence>
<dbReference type="GO" id="GO:0005634">
    <property type="term" value="C:nucleus"/>
    <property type="evidence" value="ECO:0007669"/>
    <property type="project" value="UniProtKB-SubCell"/>
</dbReference>
<keyword evidence="4 5" id="KW-0539">Nucleus</keyword>
<evidence type="ECO:0000256" key="2">
    <source>
        <dbReference type="ARBA" id="ARBA00023125"/>
    </source>
</evidence>
<evidence type="ECO:0000256" key="5">
    <source>
        <dbReference type="PROSITE-ProRule" id="PRU00108"/>
    </source>
</evidence>
<evidence type="ECO:0000256" key="4">
    <source>
        <dbReference type="ARBA" id="ARBA00023242"/>
    </source>
</evidence>
<feature type="DNA-binding region" description="Homeobox" evidence="5">
    <location>
        <begin position="135"/>
        <end position="194"/>
    </location>
</feature>
<feature type="domain" description="Homeobox" evidence="8">
    <location>
        <begin position="133"/>
        <end position="193"/>
    </location>
</feature>
<dbReference type="PROSITE" id="PS50071">
    <property type="entry name" value="HOMEOBOX_2"/>
    <property type="match status" value="1"/>
</dbReference>
<dbReference type="GO" id="GO:0000978">
    <property type="term" value="F:RNA polymerase II cis-regulatory region sequence-specific DNA binding"/>
    <property type="evidence" value="ECO:0007669"/>
    <property type="project" value="TreeGrafter"/>
</dbReference>
<reference evidence="9" key="1">
    <citation type="submission" date="2022-03" db="EMBL/GenBank/DDBJ databases">
        <authorList>
            <person name="Sayadi A."/>
        </authorList>
    </citation>
    <scope>NUCLEOTIDE SEQUENCE</scope>
</reference>
<feature type="region of interest" description="Disordered" evidence="7">
    <location>
        <begin position="104"/>
        <end position="139"/>
    </location>
</feature>
<dbReference type="Pfam" id="PF00046">
    <property type="entry name" value="Homeodomain"/>
    <property type="match status" value="1"/>
</dbReference>
<dbReference type="PANTHER" id="PTHR45664:SF12">
    <property type="entry name" value="PANCREAS_DUODENUM HOMEOBOX PROTEIN 1"/>
    <property type="match status" value="1"/>
</dbReference>
<dbReference type="EMBL" id="CAKOFQ010006662">
    <property type="protein sequence ID" value="CAH1955782.1"/>
    <property type="molecule type" value="Genomic_DNA"/>
</dbReference>
<comment type="subcellular location">
    <subcellularLocation>
        <location evidence="1 5 6">Nucleus</location>
    </subcellularLocation>
</comment>
<keyword evidence="10" id="KW-1185">Reference proteome</keyword>
<dbReference type="GO" id="GO:0000981">
    <property type="term" value="F:DNA-binding transcription factor activity, RNA polymerase II-specific"/>
    <property type="evidence" value="ECO:0007669"/>
    <property type="project" value="InterPro"/>
</dbReference>
<dbReference type="InterPro" id="IPR009057">
    <property type="entry name" value="Homeodomain-like_sf"/>
</dbReference>
<comment type="caution">
    <text evidence="9">The sequence shown here is derived from an EMBL/GenBank/DDBJ whole genome shotgun (WGS) entry which is preliminary data.</text>
</comment>
<feature type="region of interest" description="Disordered" evidence="7">
    <location>
        <begin position="191"/>
        <end position="226"/>
    </location>
</feature>
<evidence type="ECO:0000259" key="8">
    <source>
        <dbReference type="PROSITE" id="PS50071"/>
    </source>
</evidence>
<keyword evidence="2 5" id="KW-0238">DNA-binding</keyword>
<dbReference type="InterPro" id="IPR020479">
    <property type="entry name" value="HD_metazoa"/>
</dbReference>
<evidence type="ECO:0000256" key="7">
    <source>
        <dbReference type="SAM" id="MobiDB-lite"/>
    </source>
</evidence>
<dbReference type="OrthoDB" id="6159439at2759"/>
<dbReference type="InterPro" id="IPR017970">
    <property type="entry name" value="Homeobox_CS"/>
</dbReference>
<dbReference type="PRINTS" id="PR00024">
    <property type="entry name" value="HOMEOBOX"/>
</dbReference>
<name>A0A9P0NTR8_ACAOB</name>
<evidence type="ECO:0000313" key="9">
    <source>
        <dbReference type="EMBL" id="CAH1955782.1"/>
    </source>
</evidence>
<dbReference type="PROSITE" id="PS00027">
    <property type="entry name" value="HOMEOBOX_1"/>
    <property type="match status" value="1"/>
</dbReference>
<dbReference type="CDD" id="cd00086">
    <property type="entry name" value="homeodomain"/>
    <property type="match status" value="1"/>
</dbReference>
<evidence type="ECO:0000313" key="10">
    <source>
        <dbReference type="Proteomes" id="UP001152888"/>
    </source>
</evidence>
<protein>
    <recommendedName>
        <fullName evidence="8">Homeobox domain-containing protein</fullName>
    </recommendedName>
</protein>
<dbReference type="SUPFAM" id="SSF46689">
    <property type="entry name" value="Homeodomain-like"/>
    <property type="match status" value="1"/>
</dbReference>
<dbReference type="SMART" id="SM00389">
    <property type="entry name" value="HOX"/>
    <property type="match status" value="1"/>
</dbReference>
<dbReference type="PANTHER" id="PTHR45664">
    <property type="entry name" value="PROTEIN ZERKNUELLT 1-RELATED"/>
    <property type="match status" value="1"/>
</dbReference>
<organism evidence="9 10">
    <name type="scientific">Acanthoscelides obtectus</name>
    <name type="common">Bean weevil</name>
    <name type="synonym">Bruchus obtectus</name>
    <dbReference type="NCBI Taxonomy" id="200917"/>
    <lineage>
        <taxon>Eukaryota</taxon>
        <taxon>Metazoa</taxon>
        <taxon>Ecdysozoa</taxon>
        <taxon>Arthropoda</taxon>
        <taxon>Hexapoda</taxon>
        <taxon>Insecta</taxon>
        <taxon>Pterygota</taxon>
        <taxon>Neoptera</taxon>
        <taxon>Endopterygota</taxon>
        <taxon>Coleoptera</taxon>
        <taxon>Polyphaga</taxon>
        <taxon>Cucujiformia</taxon>
        <taxon>Chrysomeloidea</taxon>
        <taxon>Chrysomelidae</taxon>
        <taxon>Bruchinae</taxon>
        <taxon>Bruchini</taxon>
        <taxon>Acanthoscelides</taxon>
    </lineage>
</organism>
<evidence type="ECO:0000256" key="1">
    <source>
        <dbReference type="ARBA" id="ARBA00004123"/>
    </source>
</evidence>
<keyword evidence="3 5" id="KW-0371">Homeobox</keyword>
<dbReference type="Gene3D" id="1.10.10.60">
    <property type="entry name" value="Homeodomain-like"/>
    <property type="match status" value="1"/>
</dbReference>
<evidence type="ECO:0000256" key="6">
    <source>
        <dbReference type="RuleBase" id="RU000682"/>
    </source>
</evidence>
<gene>
    <name evidence="9" type="ORF">ACAOBT_LOCUS1240</name>
</gene>
<dbReference type="Proteomes" id="UP001152888">
    <property type="component" value="Unassembled WGS sequence"/>
</dbReference>
<dbReference type="GO" id="GO:0045944">
    <property type="term" value="P:positive regulation of transcription by RNA polymerase II"/>
    <property type="evidence" value="ECO:0007669"/>
    <property type="project" value="UniProtKB-ARBA"/>
</dbReference>
<proteinExistence type="predicted"/>
<sequence length="299" mass="34136">MSSTGQYSENLESALTYADLLLTEPVSPPPYSASGLAAENVGGNCSFQTGGNPKSSNYHVENNFVYLHLQRQNDRQSNFAWSSQEPQVTFKEKPLLGVRIPYECTDSQKRSTDTENGPTPGPSSARPNSSGTQKPKRVRTAYSAHQIVRLEKEFCTDKYLCRRRRIEMAVELNMTERQVKVWFQNRRLKFKKEEEQRASSPSSTNSQTKSRIQTVRPKHHSVTKRQVGHDICMTEAIPKNQSEDNASCIQHQSSQNTLDYHPVQFRQNKPWYQLYLNTDWADAYLFNIHVDASNSLPSL</sequence>
<dbReference type="AlphaFoldDB" id="A0A9P0NTR8"/>
<dbReference type="InterPro" id="IPR001356">
    <property type="entry name" value="HD"/>
</dbReference>